<dbReference type="Proteomes" id="UP001198242">
    <property type="component" value="Unassembled WGS sequence"/>
</dbReference>
<organism evidence="2 3">
    <name type="scientific">Hominilimicola fabiformis</name>
    <dbReference type="NCBI Taxonomy" id="2885356"/>
    <lineage>
        <taxon>Bacteria</taxon>
        <taxon>Bacillati</taxon>
        <taxon>Bacillota</taxon>
        <taxon>Clostridia</taxon>
        <taxon>Eubacteriales</taxon>
        <taxon>Oscillospiraceae</taxon>
        <taxon>Hominilimicola</taxon>
    </lineage>
</organism>
<accession>A0AAE3DXN7</accession>
<evidence type="ECO:0000313" key="3">
    <source>
        <dbReference type="Proteomes" id="UP001198242"/>
    </source>
</evidence>
<reference evidence="2 3" key="1">
    <citation type="submission" date="2021-10" db="EMBL/GenBank/DDBJ databases">
        <title>Anaerobic single-cell dispensing facilitates the cultivation of human gut bacteria.</title>
        <authorList>
            <person name="Afrizal A."/>
        </authorList>
    </citation>
    <scope>NUCLEOTIDE SEQUENCE [LARGE SCALE GENOMIC DNA]</scope>
    <source>
        <strain evidence="2 3">CLA-AA-H232</strain>
    </source>
</reference>
<keyword evidence="1" id="KW-0472">Membrane</keyword>
<feature type="transmembrane region" description="Helical" evidence="1">
    <location>
        <begin position="12"/>
        <end position="35"/>
    </location>
</feature>
<name>A0AAE3DXN7_9FIRM</name>
<feature type="transmembrane region" description="Helical" evidence="1">
    <location>
        <begin position="41"/>
        <end position="65"/>
    </location>
</feature>
<proteinExistence type="predicted"/>
<evidence type="ECO:0000313" key="2">
    <source>
        <dbReference type="EMBL" id="MCC2209923.1"/>
    </source>
</evidence>
<keyword evidence="1" id="KW-0812">Transmembrane</keyword>
<protein>
    <recommendedName>
        <fullName evidence="4">Lipoprotein</fullName>
    </recommendedName>
</protein>
<comment type="caution">
    <text evidence="2">The sequence shown here is derived from an EMBL/GenBank/DDBJ whole genome shotgun (WGS) entry which is preliminary data.</text>
</comment>
<dbReference type="AlphaFoldDB" id="A0AAE3DXN7"/>
<feature type="transmembrane region" description="Helical" evidence="1">
    <location>
        <begin position="77"/>
        <end position="99"/>
    </location>
</feature>
<dbReference type="RefSeq" id="WP_022231122.1">
    <property type="nucleotide sequence ID" value="NZ_JAJEQM010000003.1"/>
</dbReference>
<evidence type="ECO:0000256" key="1">
    <source>
        <dbReference type="SAM" id="Phobius"/>
    </source>
</evidence>
<keyword evidence="3" id="KW-1185">Reference proteome</keyword>
<evidence type="ECO:0008006" key="4">
    <source>
        <dbReference type="Google" id="ProtNLM"/>
    </source>
</evidence>
<sequence>MKNKIIQLLQSTAGMLIFALLSGCAYYIVVLKFILSHTSVGGGLLGFFFLPAIIFGAALVLIKIIKQCMENGNYNAVNLIFWLHIVFIIISAVFLVSMFV</sequence>
<dbReference type="EMBL" id="JAJEQM010000003">
    <property type="protein sequence ID" value="MCC2209923.1"/>
    <property type="molecule type" value="Genomic_DNA"/>
</dbReference>
<keyword evidence="1" id="KW-1133">Transmembrane helix</keyword>
<gene>
    <name evidence="2" type="ORF">LKE05_03800</name>
</gene>
<dbReference type="PROSITE" id="PS51257">
    <property type="entry name" value="PROKAR_LIPOPROTEIN"/>
    <property type="match status" value="1"/>
</dbReference>